<keyword evidence="4" id="KW-1185">Reference proteome</keyword>
<sequence length="422" mass="46201">MSVLQSEAGNPPPPLVAPPHPAPAPPVALRWVVDPSGTQQISDVVGPQAAGGDTLPRFGVAGADLGHMFNVGGRIAIVFGDTYGGPPSPGRFFQLPHPDWRSNVFGWIDPQASPRDGFSINQMVTDAPNHAKELLHSRKVNGDEWTVIPTYGIDVGSRIYLHYMSVATDFAHPGRWPLNYAGVAFSDDGGRTWARPQDAQWPADTRFGQVAYVRPGGADDPDAPDPPRAAGVPRLPTASLSTIYPKNPYATTFPDPRDNTVYVYGIPGGRYGDVSLAAVPQDKLLDRSAYRYWTGTEWSSDEQAATSVIKGPVGELSVRYNTYYKTWMMMYLVDSTGQIVLRTSPNPTGPWGDPQVVTTTRDHPLGYAPYLTPRWNDGPDIWFTLSTYRDYRVSLLHTQLRSRPATDPLPKDVQAAVPPARR</sequence>
<dbReference type="EMBL" id="JAJNDB010000005">
    <property type="protein sequence ID" value="MCD2196115.1"/>
    <property type="molecule type" value="Genomic_DNA"/>
</dbReference>
<name>A0ABS8PF26_9PSEU</name>
<evidence type="ECO:0000259" key="2">
    <source>
        <dbReference type="Pfam" id="PF13810"/>
    </source>
</evidence>
<organism evidence="3 4">
    <name type="scientific">Actinomycetospora endophytica</name>
    <dbReference type="NCBI Taxonomy" id="2291215"/>
    <lineage>
        <taxon>Bacteria</taxon>
        <taxon>Bacillati</taxon>
        <taxon>Actinomycetota</taxon>
        <taxon>Actinomycetes</taxon>
        <taxon>Pseudonocardiales</taxon>
        <taxon>Pseudonocardiaceae</taxon>
        <taxon>Actinomycetospora</taxon>
    </lineage>
</organism>
<dbReference type="InterPro" id="IPR025442">
    <property type="entry name" value="DUF4185"/>
</dbReference>
<comment type="caution">
    <text evidence="3">The sequence shown here is derived from an EMBL/GenBank/DDBJ whole genome shotgun (WGS) entry which is preliminary data.</text>
</comment>
<evidence type="ECO:0000313" key="4">
    <source>
        <dbReference type="Proteomes" id="UP001199469"/>
    </source>
</evidence>
<dbReference type="Pfam" id="PF13810">
    <property type="entry name" value="DUF4185"/>
    <property type="match status" value="1"/>
</dbReference>
<feature type="region of interest" description="Disordered" evidence="1">
    <location>
        <begin position="1"/>
        <end position="22"/>
    </location>
</feature>
<evidence type="ECO:0000256" key="1">
    <source>
        <dbReference type="SAM" id="MobiDB-lite"/>
    </source>
</evidence>
<dbReference type="Proteomes" id="UP001199469">
    <property type="component" value="Unassembled WGS sequence"/>
</dbReference>
<proteinExistence type="predicted"/>
<accession>A0ABS8PF26</accession>
<gene>
    <name evidence="3" type="ORF">LQ327_22335</name>
</gene>
<feature type="region of interest" description="Disordered" evidence="1">
    <location>
        <begin position="403"/>
        <end position="422"/>
    </location>
</feature>
<feature type="domain" description="DUF4185" evidence="2">
    <location>
        <begin position="52"/>
        <end position="397"/>
    </location>
</feature>
<protein>
    <submittedName>
        <fullName evidence="3">DUF4185 domain-containing protein</fullName>
    </submittedName>
</protein>
<evidence type="ECO:0000313" key="3">
    <source>
        <dbReference type="EMBL" id="MCD2196115.1"/>
    </source>
</evidence>
<reference evidence="3 4" key="1">
    <citation type="submission" date="2021-11" db="EMBL/GenBank/DDBJ databases">
        <title>Draft genome sequence of Actinomycetospora sp. SF1 isolated from the rhizosphere soil.</title>
        <authorList>
            <person name="Duangmal K."/>
            <person name="Chantavorakit T."/>
        </authorList>
    </citation>
    <scope>NUCLEOTIDE SEQUENCE [LARGE SCALE GENOMIC DNA]</scope>
    <source>
        <strain evidence="3 4">TBRC 5722</strain>
    </source>
</reference>
<feature type="compositionally biased region" description="Pro residues" evidence="1">
    <location>
        <begin position="10"/>
        <end position="22"/>
    </location>
</feature>